<dbReference type="InterPro" id="IPR007485">
    <property type="entry name" value="LPS_assembly_LptE"/>
</dbReference>
<dbReference type="Proteomes" id="UP000663720">
    <property type="component" value="Chromosome"/>
</dbReference>
<sequence>MNMKSYYTKSLGILNLIPGFIITALLLTSCGYRFAGQGNLPKDIKSIHIEIFKNNTAEIAAEHIFTNDLISEFNKHGIQITSKEKADAVLTCVINSMRIDTVSRRDSITSLERRITGVVSANLKDSSGNTIWMDSNIDENETYNVMTEKTGTDYGKKNAVRSVAKKIAEEIYNRLTQEF</sequence>
<dbReference type="AlphaFoldDB" id="A0A975B661"/>
<dbReference type="PROSITE" id="PS51257">
    <property type="entry name" value="PROKAR_LIPOPROTEIN"/>
    <property type="match status" value="1"/>
</dbReference>
<gene>
    <name evidence="2" type="ORF">dnl_18260</name>
</gene>
<organism evidence="2 3">
    <name type="scientific">Desulfonema limicola</name>
    <dbReference type="NCBI Taxonomy" id="45656"/>
    <lineage>
        <taxon>Bacteria</taxon>
        <taxon>Pseudomonadati</taxon>
        <taxon>Thermodesulfobacteriota</taxon>
        <taxon>Desulfobacteria</taxon>
        <taxon>Desulfobacterales</taxon>
        <taxon>Desulfococcaceae</taxon>
        <taxon>Desulfonema</taxon>
    </lineage>
</organism>
<name>A0A975B661_9BACT</name>
<evidence type="ECO:0000313" key="2">
    <source>
        <dbReference type="EMBL" id="QTA79553.1"/>
    </source>
</evidence>
<keyword evidence="2" id="KW-0449">Lipoprotein</keyword>
<dbReference type="EMBL" id="CP061799">
    <property type="protein sequence ID" value="QTA79553.1"/>
    <property type="molecule type" value="Genomic_DNA"/>
</dbReference>
<keyword evidence="1" id="KW-0472">Membrane</keyword>
<dbReference type="RefSeq" id="WP_207691292.1">
    <property type="nucleotide sequence ID" value="NZ_CP061799.1"/>
</dbReference>
<keyword evidence="3" id="KW-1185">Reference proteome</keyword>
<protein>
    <submittedName>
        <fullName evidence="2">LPS-assembly lipoprotein LptE domain-containing protein</fullName>
    </submittedName>
</protein>
<proteinExistence type="predicted"/>
<evidence type="ECO:0000256" key="1">
    <source>
        <dbReference type="SAM" id="Phobius"/>
    </source>
</evidence>
<dbReference type="Pfam" id="PF04390">
    <property type="entry name" value="LptE"/>
    <property type="match status" value="1"/>
</dbReference>
<keyword evidence="1" id="KW-1133">Transmembrane helix</keyword>
<accession>A0A975B661</accession>
<keyword evidence="1" id="KW-0812">Transmembrane</keyword>
<dbReference type="Gene3D" id="3.30.160.150">
    <property type="entry name" value="Lipoprotein like domain"/>
    <property type="match status" value="1"/>
</dbReference>
<reference evidence="2" key="1">
    <citation type="journal article" date="2021" name="Microb. Physiol.">
        <title>Proteogenomic Insights into the Physiology of Marine, Sulfate-Reducing, Filamentous Desulfonema limicola and Desulfonema magnum.</title>
        <authorList>
            <person name="Schnaars V."/>
            <person name="Wohlbrand L."/>
            <person name="Scheve S."/>
            <person name="Hinrichs C."/>
            <person name="Reinhardt R."/>
            <person name="Rabus R."/>
        </authorList>
    </citation>
    <scope>NUCLEOTIDE SEQUENCE</scope>
    <source>
        <strain evidence="2">5ac10</strain>
    </source>
</reference>
<dbReference type="GO" id="GO:0043165">
    <property type="term" value="P:Gram-negative-bacterium-type cell outer membrane assembly"/>
    <property type="evidence" value="ECO:0007669"/>
    <property type="project" value="InterPro"/>
</dbReference>
<dbReference type="GO" id="GO:0019867">
    <property type="term" value="C:outer membrane"/>
    <property type="evidence" value="ECO:0007669"/>
    <property type="project" value="InterPro"/>
</dbReference>
<feature type="transmembrane region" description="Helical" evidence="1">
    <location>
        <begin position="12"/>
        <end position="35"/>
    </location>
</feature>
<evidence type="ECO:0000313" key="3">
    <source>
        <dbReference type="Proteomes" id="UP000663720"/>
    </source>
</evidence>
<dbReference type="KEGG" id="dli:dnl_18260"/>